<accession>A0A285VWE1</accession>
<proteinExistence type="predicted"/>
<dbReference type="RefSeq" id="WP_097189413.1">
    <property type="nucleotide sequence ID" value="NZ_OBQK01000029.1"/>
</dbReference>
<keyword evidence="2" id="KW-1185">Reference proteome</keyword>
<dbReference type="SUPFAM" id="SSF53756">
    <property type="entry name" value="UDP-Glycosyltransferase/glycogen phosphorylase"/>
    <property type="match status" value="1"/>
</dbReference>
<name>A0A285VWE1_9MICO</name>
<dbReference type="EMBL" id="OBQK01000029">
    <property type="protein sequence ID" value="SOC58332.1"/>
    <property type="molecule type" value="Genomic_DNA"/>
</dbReference>
<sequence>MQQDRHVVFCLNEIGVLGGVTSAVESLAGLLEEHGWKVSFLGITSRRRGPDRDRRDWRPLIASPRLTTRIRGAGLANRVLRRADFALARRRLTHMPAGSVVVFTNVWVKKELDAAGYRGKDFGHYLVGQHHGSLAGSQASWEFDAMLDHYRDLDVFVALCEADAGDFAEHLDVPCTTLSNLVGLPALGRVPVQGRVLSVGRLDPNKDVERVVRLFERARREVGADWHLHVFGDGPSRSSVEEMSAAWAPRAASPCTA</sequence>
<organism evidence="1 2">
    <name type="scientific">Ornithinimicrobium cerasi</name>
    <dbReference type="NCBI Taxonomy" id="2248773"/>
    <lineage>
        <taxon>Bacteria</taxon>
        <taxon>Bacillati</taxon>
        <taxon>Actinomycetota</taxon>
        <taxon>Actinomycetes</taxon>
        <taxon>Micrococcales</taxon>
        <taxon>Ornithinimicrobiaceae</taxon>
        <taxon>Ornithinimicrobium</taxon>
    </lineage>
</organism>
<protein>
    <recommendedName>
        <fullName evidence="3">Glycosyltransferase subfamily 4-like N-terminal domain-containing protein</fullName>
    </recommendedName>
</protein>
<evidence type="ECO:0000313" key="2">
    <source>
        <dbReference type="Proteomes" id="UP000219688"/>
    </source>
</evidence>
<dbReference type="Proteomes" id="UP000219688">
    <property type="component" value="Unassembled WGS sequence"/>
</dbReference>
<dbReference type="Gene3D" id="3.40.50.2000">
    <property type="entry name" value="Glycogen Phosphorylase B"/>
    <property type="match status" value="2"/>
</dbReference>
<reference evidence="2" key="1">
    <citation type="submission" date="2017-08" db="EMBL/GenBank/DDBJ databases">
        <authorList>
            <person name="Varghese N."/>
            <person name="Submissions S."/>
        </authorList>
    </citation>
    <scope>NUCLEOTIDE SEQUENCE [LARGE SCALE GENOMIC DNA]</scope>
    <source>
        <strain evidence="2">USBA17B2</strain>
    </source>
</reference>
<dbReference type="AlphaFoldDB" id="A0A285VWE1"/>
<evidence type="ECO:0008006" key="3">
    <source>
        <dbReference type="Google" id="ProtNLM"/>
    </source>
</evidence>
<evidence type="ECO:0000313" key="1">
    <source>
        <dbReference type="EMBL" id="SOC58332.1"/>
    </source>
</evidence>
<gene>
    <name evidence="1" type="ORF">SAMN05421879_12910</name>
</gene>